<keyword evidence="5 6" id="KW-0472">Membrane</keyword>
<reference evidence="9" key="1">
    <citation type="journal article" date="2019" name="Int. J. Syst. Evol. Microbiol.">
        <title>The Global Catalogue of Microorganisms (GCM) 10K type strain sequencing project: providing services to taxonomists for standard genome sequencing and annotation.</title>
        <authorList>
            <consortium name="The Broad Institute Genomics Platform"/>
            <consortium name="The Broad Institute Genome Sequencing Center for Infectious Disease"/>
            <person name="Wu L."/>
            <person name="Ma J."/>
        </authorList>
    </citation>
    <scope>NUCLEOTIDE SEQUENCE [LARGE SCALE GENOMIC DNA]</scope>
    <source>
        <strain evidence="9">CCM 8936</strain>
    </source>
</reference>
<feature type="transmembrane region" description="Helical" evidence="6">
    <location>
        <begin position="92"/>
        <end position="117"/>
    </location>
</feature>
<feature type="transmembrane region" description="Helical" evidence="6">
    <location>
        <begin position="137"/>
        <end position="159"/>
    </location>
</feature>
<evidence type="ECO:0000259" key="7">
    <source>
        <dbReference type="PROSITE" id="PS50928"/>
    </source>
</evidence>
<dbReference type="InterPro" id="IPR035906">
    <property type="entry name" value="MetI-like_sf"/>
</dbReference>
<feature type="transmembrane region" description="Helical" evidence="6">
    <location>
        <begin position="507"/>
        <end position="534"/>
    </location>
</feature>
<keyword evidence="2 6" id="KW-0813">Transport</keyword>
<evidence type="ECO:0000256" key="3">
    <source>
        <dbReference type="ARBA" id="ARBA00022692"/>
    </source>
</evidence>
<dbReference type="PANTHER" id="PTHR43496">
    <property type="entry name" value="PROTEIN LPLB"/>
    <property type="match status" value="1"/>
</dbReference>
<feature type="transmembrane region" description="Helical" evidence="6">
    <location>
        <begin position="342"/>
        <end position="361"/>
    </location>
</feature>
<comment type="caution">
    <text evidence="8">The sequence shown here is derived from an EMBL/GenBank/DDBJ whole genome shotgun (WGS) entry which is preliminary data.</text>
</comment>
<feature type="transmembrane region" description="Helical" evidence="6">
    <location>
        <begin position="239"/>
        <end position="257"/>
    </location>
</feature>
<feature type="transmembrane region" description="Helical" evidence="6">
    <location>
        <begin position="61"/>
        <end position="85"/>
    </location>
</feature>
<dbReference type="Gene3D" id="1.10.3720.10">
    <property type="entry name" value="MetI-like"/>
    <property type="match status" value="2"/>
</dbReference>
<dbReference type="PANTHER" id="PTHR43496:SF1">
    <property type="entry name" value="POLYGALACTURONAN_RHAMNOGALACTURONAN TRANSPORT SYSTEM PERMEASE PROTEIN YTEP"/>
    <property type="match status" value="1"/>
</dbReference>
<feature type="transmembrane region" description="Helical" evidence="6">
    <location>
        <begin position="180"/>
        <end position="202"/>
    </location>
</feature>
<keyword evidence="9" id="KW-1185">Reference proteome</keyword>
<evidence type="ECO:0000256" key="1">
    <source>
        <dbReference type="ARBA" id="ARBA00004141"/>
    </source>
</evidence>
<evidence type="ECO:0000313" key="9">
    <source>
        <dbReference type="Proteomes" id="UP001597251"/>
    </source>
</evidence>
<evidence type="ECO:0000256" key="2">
    <source>
        <dbReference type="ARBA" id="ARBA00022448"/>
    </source>
</evidence>
<feature type="transmembrane region" description="Helical" evidence="6">
    <location>
        <begin position="284"/>
        <end position="304"/>
    </location>
</feature>
<name>A0ABW4BR13_9LACO</name>
<dbReference type="InterPro" id="IPR000515">
    <property type="entry name" value="MetI-like"/>
</dbReference>
<proteinExistence type="inferred from homology"/>
<feature type="transmembrane region" description="Helical" evidence="6">
    <location>
        <begin position="402"/>
        <end position="423"/>
    </location>
</feature>
<gene>
    <name evidence="8" type="ORF">ACFQ42_02480</name>
</gene>
<dbReference type="PROSITE" id="PS50928">
    <property type="entry name" value="ABC_TM1"/>
    <property type="match status" value="2"/>
</dbReference>
<comment type="subcellular location">
    <subcellularLocation>
        <location evidence="6">Cell membrane</location>
        <topology evidence="6">Multi-pass membrane protein</topology>
    </subcellularLocation>
    <subcellularLocation>
        <location evidence="1">Membrane</location>
        <topology evidence="1">Multi-pass membrane protein</topology>
    </subcellularLocation>
</comment>
<protein>
    <submittedName>
        <fullName evidence="8">ABC transporter permease</fullName>
    </submittedName>
</protein>
<sequence>MGKNHLGSKITNWFVYIVISLSILLFIFYPYLSIFVQALHEPGETFNSFFMQNIKLTQNSLFVAIITMILSVFLAVSVTLCFAFISKKWQRLLRVFLLITMVSPPFVTSLAYITLFGRRGMITHDLLQMTIEPYGPQGIILMQTLSFASLNALVLIGLLKQLEPSLINSARSLGARTDAVIKDIILPLLKPGLIVVALISFIRSLADFQTPTIIGGSFKMLASEGYFAVISMGDIHKAALINLTLAIPALIGFFLYIKYDHAMSVQHHGLSSNMKAFPLPKKGFFFVGSVILSVIFYLALLLQYGSIVMNAFSVKVMGNYQFSLQPIIDSQIYLNDTITRTILYSLIAGLVGSLISFLIIYYSKVRNDRFMKFIEMVGTFPYILPGTFFGLGYLYAFSKPPLIMTGTSIIVIINVIFKQVAFATKAAKASVSQIEPTYFKTVHDLGGTVVNEWKDVFFPMTKQGFAITFLNGFISTMTTIGSIIFLVHPGQNMMTLVMFDVVQRGEYQVAAVIACMIILICLVMSGIVFGFISLSGKDWGYVFRSKKSH</sequence>
<keyword evidence="4 6" id="KW-1133">Transmembrane helix</keyword>
<feature type="domain" description="ABC transmembrane type-1" evidence="7">
    <location>
        <begin position="334"/>
        <end position="528"/>
    </location>
</feature>
<dbReference type="EMBL" id="JBHTOI010000005">
    <property type="protein sequence ID" value="MFD1417627.1"/>
    <property type="molecule type" value="Genomic_DNA"/>
</dbReference>
<feature type="transmembrane region" description="Helical" evidence="6">
    <location>
        <begin position="12"/>
        <end position="32"/>
    </location>
</feature>
<accession>A0ABW4BR13</accession>
<keyword evidence="3 6" id="KW-0812">Transmembrane</keyword>
<dbReference type="Proteomes" id="UP001597251">
    <property type="component" value="Unassembled WGS sequence"/>
</dbReference>
<dbReference type="SUPFAM" id="SSF161098">
    <property type="entry name" value="MetI-like"/>
    <property type="match status" value="2"/>
</dbReference>
<feature type="domain" description="ABC transmembrane type-1" evidence="7">
    <location>
        <begin position="57"/>
        <end position="256"/>
    </location>
</feature>
<evidence type="ECO:0000256" key="6">
    <source>
        <dbReference type="RuleBase" id="RU363032"/>
    </source>
</evidence>
<organism evidence="8 9">
    <name type="scientific">Companilactobacillus keshanensis</name>
    <dbReference type="NCBI Taxonomy" id="2486003"/>
    <lineage>
        <taxon>Bacteria</taxon>
        <taxon>Bacillati</taxon>
        <taxon>Bacillota</taxon>
        <taxon>Bacilli</taxon>
        <taxon>Lactobacillales</taxon>
        <taxon>Lactobacillaceae</taxon>
        <taxon>Companilactobacillus</taxon>
    </lineage>
</organism>
<evidence type="ECO:0000256" key="4">
    <source>
        <dbReference type="ARBA" id="ARBA00022989"/>
    </source>
</evidence>
<feature type="transmembrane region" description="Helical" evidence="6">
    <location>
        <begin position="373"/>
        <end position="396"/>
    </location>
</feature>
<comment type="similarity">
    <text evidence="6">Belongs to the binding-protein-dependent transport system permease family.</text>
</comment>
<feature type="transmembrane region" description="Helical" evidence="6">
    <location>
        <begin position="464"/>
        <end position="487"/>
    </location>
</feature>
<evidence type="ECO:0000313" key="8">
    <source>
        <dbReference type="EMBL" id="MFD1417627.1"/>
    </source>
</evidence>
<dbReference type="CDD" id="cd06261">
    <property type="entry name" value="TM_PBP2"/>
    <property type="match status" value="2"/>
</dbReference>
<dbReference type="Pfam" id="PF00528">
    <property type="entry name" value="BPD_transp_1"/>
    <property type="match status" value="1"/>
</dbReference>
<evidence type="ECO:0000256" key="5">
    <source>
        <dbReference type="ARBA" id="ARBA00023136"/>
    </source>
</evidence>
<dbReference type="RefSeq" id="WP_125674575.1">
    <property type="nucleotide sequence ID" value="NZ_JBHTOI010000005.1"/>
</dbReference>